<gene>
    <name evidence="4" type="ORF">AU381_11955</name>
</gene>
<dbReference type="InterPro" id="IPR036866">
    <property type="entry name" value="RibonucZ/Hydroxyglut_hydro"/>
</dbReference>
<dbReference type="RefSeq" id="WP_037456734.1">
    <property type="nucleotide sequence ID" value="NZ_LPUX01000066.1"/>
</dbReference>
<evidence type="ECO:0000256" key="1">
    <source>
        <dbReference type="ARBA" id="ARBA00022801"/>
    </source>
</evidence>
<evidence type="ECO:0000259" key="3">
    <source>
        <dbReference type="SMART" id="SM01027"/>
    </source>
</evidence>
<evidence type="ECO:0000313" key="5">
    <source>
        <dbReference type="Proteomes" id="UP000094025"/>
    </source>
</evidence>
<feature type="domain" description="Metallo-beta-lactamase" evidence="2">
    <location>
        <begin position="17"/>
        <end position="233"/>
    </location>
</feature>
<dbReference type="Pfam" id="PF10996">
    <property type="entry name" value="Beta-Casp"/>
    <property type="match status" value="1"/>
</dbReference>
<dbReference type="Gene3D" id="3.40.50.10890">
    <property type="match status" value="1"/>
</dbReference>
<dbReference type="PANTHER" id="PTHR11203:SF37">
    <property type="entry name" value="INTEGRATOR COMPLEX SUBUNIT 11"/>
    <property type="match status" value="1"/>
</dbReference>
<keyword evidence="5" id="KW-1185">Reference proteome</keyword>
<dbReference type="PANTHER" id="PTHR11203">
    <property type="entry name" value="CLEAVAGE AND POLYADENYLATION SPECIFICITY FACTOR FAMILY MEMBER"/>
    <property type="match status" value="1"/>
</dbReference>
<dbReference type="GO" id="GO:0004521">
    <property type="term" value="F:RNA endonuclease activity"/>
    <property type="evidence" value="ECO:0007669"/>
    <property type="project" value="TreeGrafter"/>
</dbReference>
<proteinExistence type="predicted"/>
<dbReference type="InterPro" id="IPR001279">
    <property type="entry name" value="Metallo-B-lactamas"/>
</dbReference>
<protein>
    <submittedName>
        <fullName evidence="4">MBL fold metallo-hydrolase</fullName>
    </submittedName>
</protein>
<dbReference type="Pfam" id="PF00753">
    <property type="entry name" value="Lactamase_B"/>
    <property type="match status" value="1"/>
</dbReference>
<dbReference type="OrthoDB" id="9803916at2"/>
<dbReference type="EMBL" id="LPUX01000066">
    <property type="protein sequence ID" value="OAP35672.1"/>
    <property type="molecule type" value="Genomic_DNA"/>
</dbReference>
<dbReference type="Proteomes" id="UP000094025">
    <property type="component" value="Unassembled WGS sequence"/>
</dbReference>
<dbReference type="CDD" id="cd16295">
    <property type="entry name" value="TTHA0252-CPSF-like_MBL-fold"/>
    <property type="match status" value="1"/>
</dbReference>
<dbReference type="SUPFAM" id="SSF56281">
    <property type="entry name" value="Metallo-hydrolase/oxidoreductase"/>
    <property type="match status" value="1"/>
</dbReference>
<evidence type="ECO:0000259" key="2">
    <source>
        <dbReference type="SMART" id="SM00849"/>
    </source>
</evidence>
<dbReference type="STRING" id="1472378.AU381_11955"/>
<feature type="domain" description="Beta-Casp" evidence="3">
    <location>
        <begin position="259"/>
        <end position="379"/>
    </location>
</feature>
<keyword evidence="1 4" id="KW-0378">Hydrolase</keyword>
<dbReference type="SMART" id="SM00849">
    <property type="entry name" value="Lactamase_B"/>
    <property type="match status" value="1"/>
</dbReference>
<comment type="caution">
    <text evidence="4">The sequence shown here is derived from an EMBL/GenBank/DDBJ whole genome shotgun (WGS) entry which is preliminary data.</text>
</comment>
<sequence length="531" mass="59207">MAIEPIIRFHGAAGTVTGSCQLVEFGTTKILIDCGLFQGSKTEKELNYRPFPFDPRKIDAVILTHAHIDHSGLLPKLVRLGYDGPIFATPATTDLCSVMLPDSAHIQESEVDQLNRRNLRRGRQTVTPIYTARDAASAITLFRQVRLGSWEKAGEGIRFRFWNAGHLLGSASVEMEIDAAPSPLRLLFSGDIGPRHKLLQFDARAPSGWDYVICESTYGNVERDETNDAARRHILRSEVLTAAHPNGALIIPSFAVERTQELLTDLVFLMETGGVPKCPIIIDSPLATRASEIFRRHARELENGDVLVRAIEAKNVRFTETAEQSKAIDFIRGFHIVIAASGMCEAGRIRHRLKNWLWRDEATVLLVGYQAAGTLGRFLEDGASTVRIQGDDIRVRARIRKLDIYSGHADGGELADWVQARQPISAGVFLVHGEADALEGLRERLVTFLPQDHLIRPGLDSAFRLSRQRAVEISEVMPPPRIDPILAGRTDWHNDFQSLVLDLQDELAKAADDKARRVVIRRLRRALQEEA</sequence>
<dbReference type="Pfam" id="PF07521">
    <property type="entry name" value="RMMBL"/>
    <property type="match status" value="1"/>
</dbReference>
<dbReference type="GO" id="GO:0016787">
    <property type="term" value="F:hydrolase activity"/>
    <property type="evidence" value="ECO:0007669"/>
    <property type="project" value="UniProtKB-KW"/>
</dbReference>
<organism evidence="4 5">
    <name type="scientific">Sinorhizobium glycinis</name>
    <dbReference type="NCBI Taxonomy" id="1472378"/>
    <lineage>
        <taxon>Bacteria</taxon>
        <taxon>Pseudomonadati</taxon>
        <taxon>Pseudomonadota</taxon>
        <taxon>Alphaproteobacteria</taxon>
        <taxon>Hyphomicrobiales</taxon>
        <taxon>Rhizobiaceae</taxon>
        <taxon>Sinorhizobium/Ensifer group</taxon>
        <taxon>Sinorhizobium</taxon>
    </lineage>
</organism>
<dbReference type="SMART" id="SM01027">
    <property type="entry name" value="Beta-Casp"/>
    <property type="match status" value="1"/>
</dbReference>
<dbReference type="InterPro" id="IPR022712">
    <property type="entry name" value="Beta_Casp"/>
</dbReference>
<accession>A0A178XLR6</accession>
<reference evidence="4 5" key="1">
    <citation type="journal article" date="2016" name="Int. J. Syst. Evol. Microbiol.">
        <title>Ensifer glycinis sp. nov., an novel rhizobial species associated with Glycine spp.</title>
        <authorList>
            <person name="Yan H."/>
            <person name="Yan J."/>
            <person name="Sui X.H."/>
            <person name="Wang E.T."/>
            <person name="Chen W.X."/>
            <person name="Zhang X.X."/>
            <person name="Chen W.F."/>
        </authorList>
    </citation>
    <scope>NUCLEOTIDE SEQUENCE [LARGE SCALE GENOMIC DNA]</scope>
    <source>
        <strain evidence="4 5">CCBAU 23380</strain>
    </source>
</reference>
<name>A0A178XLR6_9HYPH</name>
<evidence type="ECO:0000313" key="4">
    <source>
        <dbReference type="EMBL" id="OAP35672.1"/>
    </source>
</evidence>
<dbReference type="Gene3D" id="3.60.15.10">
    <property type="entry name" value="Ribonuclease Z/Hydroxyacylglutathione hydrolase-like"/>
    <property type="match status" value="1"/>
</dbReference>
<dbReference type="InterPro" id="IPR050698">
    <property type="entry name" value="MBL"/>
</dbReference>
<dbReference type="InterPro" id="IPR011108">
    <property type="entry name" value="RMMBL"/>
</dbReference>
<dbReference type="AlphaFoldDB" id="A0A178XLR6"/>